<gene>
    <name evidence="1" type="ORF">SCALOS_LOCUS120</name>
</gene>
<comment type="caution">
    <text evidence="1">The sequence shown here is derived from an EMBL/GenBank/DDBJ whole genome shotgun (WGS) entry which is preliminary data.</text>
</comment>
<dbReference type="Proteomes" id="UP000789860">
    <property type="component" value="Unassembled WGS sequence"/>
</dbReference>
<evidence type="ECO:0000313" key="2">
    <source>
        <dbReference type="Proteomes" id="UP000789860"/>
    </source>
</evidence>
<keyword evidence="2" id="KW-1185">Reference proteome</keyword>
<name>A0ACA9JU47_9GLOM</name>
<sequence>MKKSLLMIIIIFSLFLYVSSIKPNSKSNCQCYDYPNPLNRNNKVLVPCPISKQKKISTSNLADLAVQGSKKNMFDVTFKCGVSDSVLCGASPARTIPLQDDDGLVRQYPQALVKQFQFQSHPEYGPYDILAMFNSAGTNFWFDGDGKIKPDQQDFLYVVLHEIIHGLGFTSNWQDYINENNPTALTPDISFIPEGDSKLKFNGFTESAFDKYIINLSTGHRTSEITNQLNEFAGGVGTEFSSEAQFKSKFKASPQYSISRNMMKTMITPYSLGFLPHDSNSSTQAVVLETSLCPYEQGSSVSHVDLNTYNATSDFLMKYLADRGATMSALTELRGCANIIGPKLILILETLGYV</sequence>
<accession>A0ACA9JU47</accession>
<proteinExistence type="predicted"/>
<dbReference type="EMBL" id="CAJVPM010000036">
    <property type="protein sequence ID" value="CAG8434808.1"/>
    <property type="molecule type" value="Genomic_DNA"/>
</dbReference>
<protein>
    <submittedName>
        <fullName evidence="1">4191_t:CDS:1</fullName>
    </submittedName>
</protein>
<reference evidence="1" key="1">
    <citation type="submission" date="2021-06" db="EMBL/GenBank/DDBJ databases">
        <authorList>
            <person name="Kallberg Y."/>
            <person name="Tangrot J."/>
            <person name="Rosling A."/>
        </authorList>
    </citation>
    <scope>NUCLEOTIDE SEQUENCE</scope>
    <source>
        <strain evidence="1">AU212A</strain>
    </source>
</reference>
<organism evidence="1 2">
    <name type="scientific">Scutellospora calospora</name>
    <dbReference type="NCBI Taxonomy" id="85575"/>
    <lineage>
        <taxon>Eukaryota</taxon>
        <taxon>Fungi</taxon>
        <taxon>Fungi incertae sedis</taxon>
        <taxon>Mucoromycota</taxon>
        <taxon>Glomeromycotina</taxon>
        <taxon>Glomeromycetes</taxon>
        <taxon>Diversisporales</taxon>
        <taxon>Gigasporaceae</taxon>
        <taxon>Scutellospora</taxon>
    </lineage>
</organism>
<evidence type="ECO:0000313" key="1">
    <source>
        <dbReference type="EMBL" id="CAG8434808.1"/>
    </source>
</evidence>